<name>A0A5P2H9L7_9BURK</name>
<dbReference type="EMBL" id="CP044067">
    <property type="protein sequence ID" value="QET04676.1"/>
    <property type="molecule type" value="Genomic_DNA"/>
</dbReference>
<evidence type="ECO:0000313" key="4">
    <source>
        <dbReference type="Proteomes" id="UP000322822"/>
    </source>
</evidence>
<protein>
    <submittedName>
        <fullName evidence="3">Auxiliary protein of the heavy metal cation-transporting efflux system HmyCBA</fullName>
    </submittedName>
</protein>
<feature type="region of interest" description="Disordered" evidence="1">
    <location>
        <begin position="126"/>
        <end position="145"/>
    </location>
</feature>
<reference evidence="3 4" key="1">
    <citation type="submission" date="2019-09" db="EMBL/GenBank/DDBJ databases">
        <title>FDA dAtabase for Regulatory Grade micrObial Sequences (FDA-ARGOS): Supporting development and validation of Infectious Disease Dx tests.</title>
        <authorList>
            <person name="Sciortino C."/>
            <person name="Tallon L."/>
            <person name="Sadzewicz L."/>
            <person name="Vavikolanu K."/>
            <person name="Mehta A."/>
            <person name="Aluvathingal J."/>
            <person name="Nadendla S."/>
            <person name="Nandy P."/>
            <person name="Geyer C."/>
            <person name="Yan Y."/>
            <person name="Sichtig H."/>
        </authorList>
    </citation>
    <scope>NUCLEOTIDE SEQUENCE [LARGE SCALE GENOMIC DNA]</scope>
    <source>
        <strain evidence="3 4">FDAARGOS_664</strain>
    </source>
</reference>
<dbReference type="Proteomes" id="UP000322822">
    <property type="component" value="Chromosome 2"/>
</dbReference>
<dbReference type="OrthoDB" id="8967186at2"/>
<dbReference type="RefSeq" id="WP_150374737.1">
    <property type="nucleotide sequence ID" value="NZ_CP044067.1"/>
</dbReference>
<gene>
    <name evidence="3" type="ORF">FOB72_21500</name>
</gene>
<proteinExistence type="predicted"/>
<evidence type="ECO:0000256" key="2">
    <source>
        <dbReference type="SAM" id="SignalP"/>
    </source>
</evidence>
<feature type="chain" id="PRO_5024929408" evidence="2">
    <location>
        <begin position="23"/>
        <end position="145"/>
    </location>
</feature>
<evidence type="ECO:0000313" key="3">
    <source>
        <dbReference type="EMBL" id="QET04676.1"/>
    </source>
</evidence>
<evidence type="ECO:0000256" key="1">
    <source>
        <dbReference type="SAM" id="MobiDB-lite"/>
    </source>
</evidence>
<accession>A0A5P2H9L7</accession>
<dbReference type="AlphaFoldDB" id="A0A5P2H9L7"/>
<keyword evidence="2" id="KW-0732">Signal</keyword>
<organism evidence="3 4">
    <name type="scientific">Cupriavidus pauculus</name>
    <dbReference type="NCBI Taxonomy" id="82633"/>
    <lineage>
        <taxon>Bacteria</taxon>
        <taxon>Pseudomonadati</taxon>
        <taxon>Pseudomonadota</taxon>
        <taxon>Betaproteobacteria</taxon>
        <taxon>Burkholderiales</taxon>
        <taxon>Burkholderiaceae</taxon>
        <taxon>Cupriavidus</taxon>
    </lineage>
</organism>
<feature type="signal peptide" evidence="2">
    <location>
        <begin position="1"/>
        <end position="22"/>
    </location>
</feature>
<sequence length="145" mass="15174">MRFVVYLLTALCLSALSFSAAANVRADAPAADAVMEAVAQSDAVVATGFFDDGDAAEQIVLPGDDPLEVEEIFVDNGPPPGYCNIWSADLLDPLDMLDEIEESSALFVLPPVPPVQFSVATYVAPSGGRAPSRPASLLRPPDALV</sequence>